<organism evidence="1 2">
    <name type="scientific">Sporosarcina psychrophila</name>
    <name type="common">Bacillus psychrophilus</name>
    <dbReference type="NCBI Taxonomy" id="1476"/>
    <lineage>
        <taxon>Bacteria</taxon>
        <taxon>Bacillati</taxon>
        <taxon>Bacillota</taxon>
        <taxon>Bacilli</taxon>
        <taxon>Bacillales</taxon>
        <taxon>Caryophanaceae</taxon>
        <taxon>Sporosarcina</taxon>
    </lineage>
</organism>
<evidence type="ECO:0000313" key="1">
    <source>
        <dbReference type="EMBL" id="MET3658515.1"/>
    </source>
</evidence>
<dbReference type="Gene3D" id="3.30.420.240">
    <property type="match status" value="1"/>
</dbReference>
<dbReference type="Proteomes" id="UP001549104">
    <property type="component" value="Unassembled WGS sequence"/>
</dbReference>
<comment type="caution">
    <text evidence="1">The sequence shown here is derived from an EMBL/GenBank/DDBJ whole genome shotgun (WGS) entry which is preliminary data.</text>
</comment>
<dbReference type="InterPro" id="IPR027417">
    <property type="entry name" value="P-loop_NTPase"/>
</dbReference>
<name>A0ABV2KBR2_SPOPS</name>
<dbReference type="RefSeq" id="WP_354314173.1">
    <property type="nucleotide sequence ID" value="NZ_JBEPME010000005.1"/>
</dbReference>
<sequence length="584" mass="67329">MAWINEEWMERGQRAERIAVLTEVVRKLADVIKAGKATDYHIDMFKRNRAELVKLKRVHRAEVDVAYFAYEYLSDIHNGENEDNIIMHADTGVMHHDIDEVAPIHHEFYDLCDHVNDAERNARLAIAAARGHSKSGVFSNGFPLHQVVFRKRRYILVISETDSLSKKLIGWVNKQLKFNAKLTEDFGPLMHETPSRNEKDNEEAFITLSGALIEASSSGKQLRGKRHGAHRPDLVIIDDPSSQNNEGTKEAREKLVHWFNSVVMPIGSASTAFVLVGTMVSATGLLNHVLKRKDFKSSFHGAVISEPTYPKLWDEYCELYARAETVEEVDEFYEANRQTLDDGVELAWSWRWTYRALMHEKVNMGTRSYNSEYRNLAFSEDEQFFFPEKYAYYHYLHENGVPHVVYNELRIPFSELTIGGAWDIAMGKNSRSCYNAVITLGKHEPTGYIFVLDEYATKEPAHVYIDLIVKKIKQYRHSVFNVETINAQHEYYRQLQEALRLAGVYSTRINDIKSHRSSKDERIESLEPLCHNKTLIFNDKHTILLDQMAQYPFGDYVDSIDALQLAVDNIFKPKARVTTKPSFL</sequence>
<dbReference type="EMBL" id="JBEPME010000005">
    <property type="protein sequence ID" value="MET3658515.1"/>
    <property type="molecule type" value="Genomic_DNA"/>
</dbReference>
<accession>A0ABV2KBR2</accession>
<reference evidence="1 2" key="1">
    <citation type="submission" date="2024-06" db="EMBL/GenBank/DDBJ databases">
        <title>Sorghum-associated microbial communities from plants grown in Nebraska, USA.</title>
        <authorList>
            <person name="Schachtman D."/>
        </authorList>
    </citation>
    <scope>NUCLEOTIDE SEQUENCE [LARGE SCALE GENOMIC DNA]</scope>
    <source>
        <strain evidence="1 2">1288</strain>
    </source>
</reference>
<protein>
    <submittedName>
        <fullName evidence="1">Phage terminase large subunit-like protein</fullName>
    </submittedName>
</protein>
<evidence type="ECO:0000313" key="2">
    <source>
        <dbReference type="Proteomes" id="UP001549104"/>
    </source>
</evidence>
<gene>
    <name evidence="1" type="ORF">ABIC55_003632</name>
</gene>
<proteinExistence type="predicted"/>
<dbReference type="Gene3D" id="3.40.50.300">
    <property type="entry name" value="P-loop containing nucleotide triphosphate hydrolases"/>
    <property type="match status" value="1"/>
</dbReference>
<keyword evidence="2" id="KW-1185">Reference proteome</keyword>